<dbReference type="InterPro" id="IPR002142">
    <property type="entry name" value="Peptidase_S49"/>
</dbReference>
<protein>
    <submittedName>
        <fullName evidence="7">Signal peptide peptidase SppA</fullName>
    </submittedName>
</protein>
<dbReference type="Gene3D" id="6.20.330.10">
    <property type="match status" value="1"/>
</dbReference>
<dbReference type="EMBL" id="SEOL01000001">
    <property type="protein sequence ID" value="MBL0848676.1"/>
    <property type="molecule type" value="Genomic_DNA"/>
</dbReference>
<dbReference type="GO" id="GO:0006508">
    <property type="term" value="P:proteolysis"/>
    <property type="evidence" value="ECO:0007669"/>
    <property type="project" value="UniProtKB-KW"/>
</dbReference>
<keyword evidence="5" id="KW-0472">Membrane</keyword>
<comment type="caution">
    <text evidence="7">The sequence shown here is derived from an EMBL/GenBank/DDBJ whole genome shotgun (WGS) entry which is preliminary data.</text>
</comment>
<reference evidence="7" key="1">
    <citation type="submission" date="2019-02" db="EMBL/GenBank/DDBJ databases">
        <title>A novel Candidatus Liberibacter species associated with the New Zealand native fuchsia psyllid, Ctenarytaina fuchsiae.</title>
        <authorList>
            <person name="Thompson S.M."/>
            <person name="Jorgensen N."/>
            <person name="David C."/>
            <person name="Bulman S.R."/>
            <person name="Smith G.R."/>
        </authorList>
    </citation>
    <scope>NUCLEOTIDE SEQUENCE</scope>
    <source>
        <strain evidence="7">Oxford</strain>
    </source>
</reference>
<evidence type="ECO:0000256" key="3">
    <source>
        <dbReference type="ARBA" id="ARBA00022801"/>
    </source>
</evidence>
<name>A0A937APQ5_9HYPH</name>
<dbReference type="PANTHER" id="PTHR42987">
    <property type="entry name" value="PEPTIDASE S49"/>
    <property type="match status" value="1"/>
</dbReference>
<dbReference type="Pfam" id="PF01343">
    <property type="entry name" value="Peptidase_S49"/>
    <property type="match status" value="1"/>
</dbReference>
<dbReference type="Proteomes" id="UP000736856">
    <property type="component" value="Unassembled WGS sequence"/>
</dbReference>
<keyword evidence="3" id="KW-0378">Hydrolase</keyword>
<dbReference type="Gene3D" id="3.90.226.10">
    <property type="entry name" value="2-enoyl-CoA Hydratase, Chain A, domain 1"/>
    <property type="match status" value="1"/>
</dbReference>
<evidence type="ECO:0000256" key="4">
    <source>
        <dbReference type="ARBA" id="ARBA00022825"/>
    </source>
</evidence>
<evidence type="ECO:0000256" key="1">
    <source>
        <dbReference type="ARBA" id="ARBA00008683"/>
    </source>
</evidence>
<dbReference type="AlphaFoldDB" id="A0A937APQ5"/>
<evidence type="ECO:0000313" key="8">
    <source>
        <dbReference type="Proteomes" id="UP000736856"/>
    </source>
</evidence>
<gene>
    <name evidence="7" type="primary">sppA</name>
    <name evidence="7" type="ORF">EU981_01015</name>
</gene>
<feature type="transmembrane region" description="Helical" evidence="5">
    <location>
        <begin position="17"/>
        <end position="35"/>
    </location>
</feature>
<sequence length="294" mass="32725">MTTINTNILKKIKFKHVVLLIIAFGAINLFWGSIFKDKRPHIARITIAGVIDDNPKLIERIERIKRDDTAKALIVTLSSPGGTVYGAESVFRALQAFKKQKPVIADIHSMAASGAYMVACASNTIVASHSSQVGSIGVILPYMQAKNLSDKIGVSFEAIKSSPMKGEPSQYRSIPKESLPMLQNLVSDYYHWFVKIVSDSRHIPYEKTLLLSDGSIWSGKKAKELGLIDIIGGEEEILNNLYSLGVDKNIKLIKDWNAPESYWNSVFETLITTLETKIPMMKQVNYNGPLAIWQ</sequence>
<accession>A0A937APQ5</accession>
<dbReference type="GO" id="GO:0008236">
    <property type="term" value="F:serine-type peptidase activity"/>
    <property type="evidence" value="ECO:0007669"/>
    <property type="project" value="UniProtKB-KW"/>
</dbReference>
<keyword evidence="5" id="KW-0812">Transmembrane</keyword>
<proteinExistence type="inferred from homology"/>
<feature type="domain" description="Peptidase S49" evidence="6">
    <location>
        <begin position="96"/>
        <end position="241"/>
    </location>
</feature>
<evidence type="ECO:0000313" key="7">
    <source>
        <dbReference type="EMBL" id="MBL0848676.1"/>
    </source>
</evidence>
<evidence type="ECO:0000259" key="6">
    <source>
        <dbReference type="Pfam" id="PF01343"/>
    </source>
</evidence>
<dbReference type="CDD" id="cd07023">
    <property type="entry name" value="S49_Sppa_N_C"/>
    <property type="match status" value="1"/>
</dbReference>
<dbReference type="SUPFAM" id="SSF52096">
    <property type="entry name" value="ClpP/crotonase"/>
    <property type="match status" value="1"/>
</dbReference>
<dbReference type="PANTHER" id="PTHR42987:SF6">
    <property type="entry name" value="PROTEINASE IV"/>
    <property type="match status" value="1"/>
</dbReference>
<keyword evidence="5" id="KW-1133">Transmembrane helix</keyword>
<dbReference type="NCBIfam" id="TIGR00706">
    <property type="entry name" value="SppA_dom"/>
    <property type="match status" value="1"/>
</dbReference>
<keyword evidence="4" id="KW-0720">Serine protease</keyword>
<comment type="similarity">
    <text evidence="1">Belongs to the peptidase S49 family.</text>
</comment>
<keyword evidence="2" id="KW-0645">Protease</keyword>
<dbReference type="InterPro" id="IPR004635">
    <property type="entry name" value="Pept_S49_SppA"/>
</dbReference>
<organism evidence="7 8">
    <name type="scientific">Candidatus Liberibacter ctenarytainae</name>
    <dbReference type="NCBI Taxonomy" id="2020335"/>
    <lineage>
        <taxon>Bacteria</taxon>
        <taxon>Pseudomonadati</taxon>
        <taxon>Pseudomonadota</taxon>
        <taxon>Alphaproteobacteria</taxon>
        <taxon>Hyphomicrobiales</taxon>
        <taxon>Rhizobiaceae</taxon>
        <taxon>Liberibacter</taxon>
    </lineage>
</organism>
<evidence type="ECO:0000256" key="5">
    <source>
        <dbReference type="SAM" id="Phobius"/>
    </source>
</evidence>
<dbReference type="InterPro" id="IPR047272">
    <property type="entry name" value="S49_SppA_C"/>
</dbReference>
<evidence type="ECO:0000256" key="2">
    <source>
        <dbReference type="ARBA" id="ARBA00022670"/>
    </source>
</evidence>
<dbReference type="InterPro" id="IPR029045">
    <property type="entry name" value="ClpP/crotonase-like_dom_sf"/>
</dbReference>